<evidence type="ECO:0000256" key="6">
    <source>
        <dbReference type="SAM" id="Phobius"/>
    </source>
</evidence>
<keyword evidence="2 6" id="KW-0812">Transmembrane</keyword>
<keyword evidence="4 6" id="KW-0472">Membrane</keyword>
<dbReference type="InterPro" id="IPR052185">
    <property type="entry name" value="IPC_Synthase-Related"/>
</dbReference>
<comment type="subcellular location">
    <subcellularLocation>
        <location evidence="1">Membrane</location>
        <topology evidence="1">Multi-pass membrane protein</topology>
    </subcellularLocation>
</comment>
<feature type="transmembrane region" description="Helical" evidence="6">
    <location>
        <begin position="185"/>
        <end position="203"/>
    </location>
</feature>
<feature type="compositionally biased region" description="Basic and acidic residues" evidence="5">
    <location>
        <begin position="267"/>
        <end position="278"/>
    </location>
</feature>
<feature type="transmembrane region" description="Helical" evidence="6">
    <location>
        <begin position="105"/>
        <end position="121"/>
    </location>
</feature>
<keyword evidence="9" id="KW-1185">Reference proteome</keyword>
<feature type="domain" description="Inositolphosphotransferase Aur1/Ipt1" evidence="7">
    <location>
        <begin position="44"/>
        <end position="221"/>
    </location>
</feature>
<dbReference type="PANTHER" id="PTHR31310:SF7">
    <property type="entry name" value="PA-PHOSPHATASE RELATED-FAMILY PROTEIN DDB_G0268928"/>
    <property type="match status" value="1"/>
</dbReference>
<dbReference type="Proteomes" id="UP000248714">
    <property type="component" value="Unassembled WGS sequence"/>
</dbReference>
<dbReference type="Pfam" id="PF14378">
    <property type="entry name" value="PAP2_3"/>
    <property type="match status" value="1"/>
</dbReference>
<gene>
    <name evidence="8" type="ORF">C8D87_105583</name>
</gene>
<feature type="transmembrane region" description="Helical" evidence="6">
    <location>
        <begin position="69"/>
        <end position="93"/>
    </location>
</feature>
<dbReference type="InterPro" id="IPR036938">
    <property type="entry name" value="PAP2/HPO_sf"/>
</dbReference>
<evidence type="ECO:0000313" key="8">
    <source>
        <dbReference type="EMBL" id="RAS65088.1"/>
    </source>
</evidence>
<evidence type="ECO:0000256" key="3">
    <source>
        <dbReference type="ARBA" id="ARBA00022989"/>
    </source>
</evidence>
<dbReference type="CDD" id="cd03386">
    <property type="entry name" value="PAP2_Aur1_like"/>
    <property type="match status" value="1"/>
</dbReference>
<sequence length="278" mass="30736">MWKALRAKWYAEVLLLVAGYLAFGLARAAVDRGEPAATINSLRVQRLEQVLHLAIERPLNQAIVAHPPAIWLTGCFYRLSVLAVPAVLIWLHLARRDRYDGLRNVLIVMMLLDVLLVWLYPQAPPRFTLPGIVDYMATYDILGGAASRVPRPGVNLLAAMPSMHVAWTTWCACAVWSALRHRARWLAWLYPVLTSFVVLVTGHHYVLDVVAGVALVAVAIGLSRAGSRCVRRFRSRGSVARPESGAWRSPRPQQPAGRTPSPPPHRGSSDHRPPSPGP</sequence>
<organism evidence="8 9">
    <name type="scientific">Lentzea atacamensis</name>
    <dbReference type="NCBI Taxonomy" id="531938"/>
    <lineage>
        <taxon>Bacteria</taxon>
        <taxon>Bacillati</taxon>
        <taxon>Actinomycetota</taxon>
        <taxon>Actinomycetes</taxon>
        <taxon>Pseudonocardiales</taxon>
        <taxon>Pseudonocardiaceae</taxon>
        <taxon>Lentzea</taxon>
    </lineage>
</organism>
<dbReference type="EMBL" id="QLTT01000005">
    <property type="protein sequence ID" value="RAS65088.1"/>
    <property type="molecule type" value="Genomic_DNA"/>
</dbReference>
<dbReference type="PANTHER" id="PTHR31310">
    <property type="match status" value="1"/>
</dbReference>
<feature type="region of interest" description="Disordered" evidence="5">
    <location>
        <begin position="237"/>
        <end position="278"/>
    </location>
</feature>
<name>A0ABX9E6W4_9PSEU</name>
<accession>A0ABX9E6W4</accession>
<evidence type="ECO:0000256" key="2">
    <source>
        <dbReference type="ARBA" id="ARBA00022692"/>
    </source>
</evidence>
<evidence type="ECO:0000259" key="7">
    <source>
        <dbReference type="Pfam" id="PF14378"/>
    </source>
</evidence>
<reference evidence="8 9" key="1">
    <citation type="submission" date="2018-06" db="EMBL/GenBank/DDBJ databases">
        <title>Genomic Encyclopedia of Type Strains, Phase IV (KMG-IV): sequencing the most valuable type-strain genomes for metagenomic binning, comparative biology and taxonomic classification.</title>
        <authorList>
            <person name="Goeker M."/>
        </authorList>
    </citation>
    <scope>NUCLEOTIDE SEQUENCE [LARGE SCALE GENOMIC DNA]</scope>
    <source>
        <strain evidence="8 9">DSM 45479</strain>
    </source>
</reference>
<evidence type="ECO:0000256" key="5">
    <source>
        <dbReference type="SAM" id="MobiDB-lite"/>
    </source>
</evidence>
<dbReference type="InterPro" id="IPR026841">
    <property type="entry name" value="Aur1/Ipt1"/>
</dbReference>
<evidence type="ECO:0000313" key="9">
    <source>
        <dbReference type="Proteomes" id="UP000248714"/>
    </source>
</evidence>
<proteinExistence type="predicted"/>
<protein>
    <submittedName>
        <fullName evidence="8">PAP2 superfamily protein</fullName>
    </submittedName>
</protein>
<dbReference type="Gene3D" id="1.20.144.10">
    <property type="entry name" value="Phosphatidic acid phosphatase type 2/haloperoxidase"/>
    <property type="match status" value="1"/>
</dbReference>
<feature type="transmembrane region" description="Helical" evidence="6">
    <location>
        <begin position="209"/>
        <end position="226"/>
    </location>
</feature>
<dbReference type="SUPFAM" id="SSF48317">
    <property type="entry name" value="Acid phosphatase/Vanadium-dependent haloperoxidase"/>
    <property type="match status" value="1"/>
</dbReference>
<comment type="caution">
    <text evidence="8">The sequence shown here is derived from an EMBL/GenBank/DDBJ whole genome shotgun (WGS) entry which is preliminary data.</text>
</comment>
<evidence type="ECO:0000256" key="1">
    <source>
        <dbReference type="ARBA" id="ARBA00004141"/>
    </source>
</evidence>
<keyword evidence="3 6" id="KW-1133">Transmembrane helix</keyword>
<feature type="transmembrane region" description="Helical" evidence="6">
    <location>
        <begin position="156"/>
        <end position="178"/>
    </location>
</feature>
<evidence type="ECO:0000256" key="4">
    <source>
        <dbReference type="ARBA" id="ARBA00023136"/>
    </source>
</evidence>